<keyword evidence="2" id="KW-0788">Thiol protease</keyword>
<dbReference type="GO" id="GO:0071944">
    <property type="term" value="C:cell periphery"/>
    <property type="evidence" value="ECO:0007669"/>
    <property type="project" value="TreeGrafter"/>
</dbReference>
<name>A0A8S2PCK6_9BILA</name>
<keyword evidence="2" id="KW-0833">Ubl conjugation pathway</keyword>
<proteinExistence type="inferred from homology"/>
<feature type="compositionally biased region" description="Polar residues" evidence="3">
    <location>
        <begin position="102"/>
        <end position="121"/>
    </location>
</feature>
<dbReference type="PANTHER" id="PTHR18063:SF6">
    <property type="entry name" value="UBIQUITIN CARBOXYL-TERMINAL HYDROLASE"/>
    <property type="match status" value="1"/>
</dbReference>
<organism evidence="6 7">
    <name type="scientific">Didymodactylos carnosus</name>
    <dbReference type="NCBI Taxonomy" id="1234261"/>
    <lineage>
        <taxon>Eukaryota</taxon>
        <taxon>Metazoa</taxon>
        <taxon>Spiralia</taxon>
        <taxon>Gnathifera</taxon>
        <taxon>Rotifera</taxon>
        <taxon>Eurotatoria</taxon>
        <taxon>Bdelloidea</taxon>
        <taxon>Philodinida</taxon>
        <taxon>Philodinidae</taxon>
        <taxon>Didymodactylos</taxon>
    </lineage>
</organism>
<gene>
    <name evidence="5" type="ORF">OVA965_LOCUS25804</name>
    <name evidence="6" type="ORF">TMI583_LOCUS26533</name>
</gene>
<dbReference type="GO" id="GO:0005829">
    <property type="term" value="C:cytosol"/>
    <property type="evidence" value="ECO:0007669"/>
    <property type="project" value="TreeGrafter"/>
</dbReference>
<feature type="region of interest" description="Disordered" evidence="3">
    <location>
        <begin position="79"/>
        <end position="126"/>
    </location>
</feature>
<dbReference type="GO" id="GO:0004843">
    <property type="term" value="F:cysteine-type deubiquitinase activity"/>
    <property type="evidence" value="ECO:0007669"/>
    <property type="project" value="UniProtKB-UniRule"/>
</dbReference>
<dbReference type="EMBL" id="CAJNOK010016202">
    <property type="protein sequence ID" value="CAF1240565.1"/>
    <property type="molecule type" value="Genomic_DNA"/>
</dbReference>
<dbReference type="GO" id="GO:0016807">
    <property type="term" value="F:cysteine-type carboxypeptidase activity"/>
    <property type="evidence" value="ECO:0007669"/>
    <property type="project" value="TreeGrafter"/>
</dbReference>
<evidence type="ECO:0000256" key="1">
    <source>
        <dbReference type="ARBA" id="ARBA00006616"/>
    </source>
</evidence>
<sequence>MASYQEEQKHSEISSSIPDQVVETSLNDPSLVITQHSASPDKTTATNDEQNEIMPEQQLCSNLDDKVVNAVTVVDIDKKELEDNSSSEPTSDTSGKKEQQELKQSIQQDQNTSDASASNNHQQHEEIEQNDKYYVKWIEFNTELVPILLQNANGPCPLLAIMNVLLLRQKICINADICILSAEQILAYLVDFLFQCVPKNIPDEEHLNYEQNINDAMAVLDKLKTGLDVNVKFDRYV</sequence>
<evidence type="ECO:0000256" key="2">
    <source>
        <dbReference type="RuleBase" id="RU367139"/>
    </source>
</evidence>
<dbReference type="Proteomes" id="UP000682733">
    <property type="component" value="Unassembled WGS sequence"/>
</dbReference>
<accession>A0A8S2PCK6</accession>
<feature type="domain" description="MINDY deubiquitinase" evidence="4">
    <location>
        <begin position="132"/>
        <end position="235"/>
    </location>
</feature>
<comment type="caution">
    <text evidence="6">The sequence shown here is derived from an EMBL/GenBank/DDBJ whole genome shotgun (WGS) entry which is preliminary data.</text>
</comment>
<keyword evidence="2" id="KW-0645">Protease</keyword>
<evidence type="ECO:0000313" key="7">
    <source>
        <dbReference type="Proteomes" id="UP000682733"/>
    </source>
</evidence>
<evidence type="ECO:0000256" key="3">
    <source>
        <dbReference type="SAM" id="MobiDB-lite"/>
    </source>
</evidence>
<dbReference type="EC" id="3.4.19.12" evidence="2"/>
<dbReference type="EMBL" id="CAJOBA010037749">
    <property type="protein sequence ID" value="CAF4047998.1"/>
    <property type="molecule type" value="Genomic_DNA"/>
</dbReference>
<dbReference type="Pfam" id="PF04424">
    <property type="entry name" value="MINDY_DUB"/>
    <property type="match status" value="1"/>
</dbReference>
<feature type="compositionally biased region" description="Basic and acidic residues" evidence="3">
    <location>
        <begin position="1"/>
        <end position="12"/>
    </location>
</feature>
<comment type="function">
    <text evidence="2">Hydrolase that can specifically remove 'Lys-48'-linked conjugated ubiquitin from proteins. Has exodeubiquitinase activity and has a preference for long polyubiquitin chains. May play a regulatory role at the level of protein turnover.</text>
</comment>
<dbReference type="InterPro" id="IPR033979">
    <property type="entry name" value="MINDY_domain"/>
</dbReference>
<feature type="compositionally biased region" description="Polar residues" evidence="3">
    <location>
        <begin position="84"/>
        <end position="93"/>
    </location>
</feature>
<keyword evidence="2" id="KW-0378">Hydrolase</keyword>
<comment type="catalytic activity">
    <reaction evidence="2">
        <text>Thiol-dependent hydrolysis of ester, thioester, amide, peptide and isopeptide bonds formed by the C-terminal Gly of ubiquitin (a 76-residue protein attached to proteins as an intracellular targeting signal).</text>
        <dbReference type="EC" id="3.4.19.12"/>
    </reaction>
</comment>
<dbReference type="GO" id="GO:0036435">
    <property type="term" value="F:K48-linked polyubiquitin modification-dependent protein binding"/>
    <property type="evidence" value="ECO:0007669"/>
    <property type="project" value="UniProtKB-UniRule"/>
</dbReference>
<feature type="compositionally biased region" description="Polar residues" evidence="3">
    <location>
        <begin position="13"/>
        <end position="48"/>
    </location>
</feature>
<dbReference type="GO" id="GO:0140934">
    <property type="term" value="F:histone deubiquitinase activity"/>
    <property type="evidence" value="ECO:0007669"/>
    <property type="project" value="UniProtKB-UniRule"/>
</dbReference>
<dbReference type="Proteomes" id="UP000677228">
    <property type="component" value="Unassembled WGS sequence"/>
</dbReference>
<feature type="region of interest" description="Disordered" evidence="3">
    <location>
        <begin position="1"/>
        <end position="54"/>
    </location>
</feature>
<dbReference type="GO" id="GO:0006508">
    <property type="term" value="P:proteolysis"/>
    <property type="evidence" value="ECO:0007669"/>
    <property type="project" value="UniProtKB-KW"/>
</dbReference>
<dbReference type="InterPro" id="IPR007518">
    <property type="entry name" value="MINDY"/>
</dbReference>
<evidence type="ECO:0000313" key="6">
    <source>
        <dbReference type="EMBL" id="CAF4047998.1"/>
    </source>
</evidence>
<reference evidence="6" key="1">
    <citation type="submission" date="2021-02" db="EMBL/GenBank/DDBJ databases">
        <authorList>
            <person name="Nowell W R."/>
        </authorList>
    </citation>
    <scope>NUCLEOTIDE SEQUENCE</scope>
</reference>
<evidence type="ECO:0000259" key="4">
    <source>
        <dbReference type="Pfam" id="PF04424"/>
    </source>
</evidence>
<evidence type="ECO:0000313" key="5">
    <source>
        <dbReference type="EMBL" id="CAF1240565.1"/>
    </source>
</evidence>
<dbReference type="GO" id="GO:1990380">
    <property type="term" value="F:K48-linked deubiquitinase activity"/>
    <property type="evidence" value="ECO:0007669"/>
    <property type="project" value="UniProtKB-UniRule"/>
</dbReference>
<dbReference type="AlphaFoldDB" id="A0A8S2PCK6"/>
<dbReference type="GO" id="GO:0071108">
    <property type="term" value="P:protein K48-linked deubiquitination"/>
    <property type="evidence" value="ECO:0007669"/>
    <property type="project" value="TreeGrafter"/>
</dbReference>
<protein>
    <recommendedName>
        <fullName evidence="2">Ubiquitin carboxyl-terminal hydrolase</fullName>
        <ecNumber evidence="2">3.4.19.12</ecNumber>
    </recommendedName>
</protein>
<comment type="similarity">
    <text evidence="1 2">Belongs to the MINDY deubiquitinase family. FAM63 subfamily.</text>
</comment>
<dbReference type="PANTHER" id="PTHR18063">
    <property type="entry name" value="NF-E2 INDUCIBLE PROTEIN"/>
    <property type="match status" value="1"/>
</dbReference>